<gene>
    <name evidence="2" type="ORF">FHP24_10750</name>
</gene>
<name>A0A5C4XTX7_9HYPH</name>
<feature type="transmembrane region" description="Helical" evidence="1">
    <location>
        <begin position="192"/>
        <end position="210"/>
    </location>
</feature>
<feature type="transmembrane region" description="Helical" evidence="1">
    <location>
        <begin position="279"/>
        <end position="298"/>
    </location>
</feature>
<protein>
    <submittedName>
        <fullName evidence="2">NnrS family protein</fullName>
    </submittedName>
</protein>
<evidence type="ECO:0000256" key="1">
    <source>
        <dbReference type="SAM" id="Phobius"/>
    </source>
</evidence>
<feature type="transmembrane region" description="Helical" evidence="1">
    <location>
        <begin position="338"/>
        <end position="359"/>
    </location>
</feature>
<feature type="transmembrane region" description="Helical" evidence="1">
    <location>
        <begin position="310"/>
        <end position="332"/>
    </location>
</feature>
<keyword evidence="1" id="KW-0472">Membrane</keyword>
<keyword evidence="3" id="KW-1185">Reference proteome</keyword>
<dbReference type="RefSeq" id="WP_139676029.1">
    <property type="nucleotide sequence ID" value="NZ_VDMN01000001.1"/>
</dbReference>
<feature type="transmembrane region" description="Helical" evidence="1">
    <location>
        <begin position="247"/>
        <end position="267"/>
    </location>
</feature>
<dbReference type="InterPro" id="IPR010266">
    <property type="entry name" value="NnrS"/>
</dbReference>
<dbReference type="Pfam" id="PF05940">
    <property type="entry name" value="NnrS"/>
    <property type="match status" value="1"/>
</dbReference>
<dbReference type="Proteomes" id="UP000311605">
    <property type="component" value="Unassembled WGS sequence"/>
</dbReference>
<feature type="transmembrane region" description="Helical" evidence="1">
    <location>
        <begin position="78"/>
        <end position="95"/>
    </location>
</feature>
<keyword evidence="1" id="KW-0812">Transmembrane</keyword>
<feature type="transmembrane region" description="Helical" evidence="1">
    <location>
        <begin position="216"/>
        <end position="235"/>
    </location>
</feature>
<evidence type="ECO:0000313" key="3">
    <source>
        <dbReference type="Proteomes" id="UP000311605"/>
    </source>
</evidence>
<keyword evidence="1" id="KW-1133">Transmembrane helix</keyword>
<sequence>MPEKDASEKAPFDFFRIAFFLAAITAIRAIASPADIWRGDYSHHANELIFGFMLVQLFGFMLKALPRWVGRPILAPQWIRLLLLAQALAFLAGFYDLALGAQLRSIIGLAAVAAFSTTAIRARAIQAWPLLGLAAAHAGTGIIAAYDLWPGATMLGFCLILAICFEVGNRIFPMVIDSGRTREGGKSRPLPAAWLCLTQRITSLLTLLLWAFDLPYALAAALAGISGIIWMIRIAPWQAFQYGGVRFMTFAMVSKRAGFLLLAIQALPQSTMPLAVPQHVLAIGGLASLALAIATSMVRKRNGQSFQHSLLGSATYLCLAGALALRIAYALYPEHGKGLLHGAQIFWLAGFSGYAMLVLRRRSAPKSSR</sequence>
<dbReference type="EMBL" id="VDMN01000001">
    <property type="protein sequence ID" value="TNM66641.1"/>
    <property type="molecule type" value="Genomic_DNA"/>
</dbReference>
<comment type="caution">
    <text evidence="2">The sequence shown here is derived from an EMBL/GenBank/DDBJ whole genome shotgun (WGS) entry which is preliminary data.</text>
</comment>
<feature type="transmembrane region" description="Helical" evidence="1">
    <location>
        <begin position="47"/>
        <end position="66"/>
    </location>
</feature>
<proteinExistence type="predicted"/>
<evidence type="ECO:0000313" key="2">
    <source>
        <dbReference type="EMBL" id="TNM66641.1"/>
    </source>
</evidence>
<accession>A0A5C4XTX7</accession>
<organism evidence="2 3">
    <name type="scientific">Aliirhizobium smilacinae</name>
    <dbReference type="NCBI Taxonomy" id="1395944"/>
    <lineage>
        <taxon>Bacteria</taxon>
        <taxon>Pseudomonadati</taxon>
        <taxon>Pseudomonadota</taxon>
        <taxon>Alphaproteobacteria</taxon>
        <taxon>Hyphomicrobiales</taxon>
        <taxon>Rhizobiaceae</taxon>
        <taxon>Aliirhizobium</taxon>
    </lineage>
</organism>
<dbReference type="AlphaFoldDB" id="A0A5C4XTX7"/>
<reference evidence="2 3" key="1">
    <citation type="submission" date="2019-06" db="EMBL/GenBank/DDBJ databases">
        <title>The draft genome of Rhizobium smilacinae PTYR-5.</title>
        <authorList>
            <person name="Liu L."/>
            <person name="Li L."/>
            <person name="Zhang X."/>
        </authorList>
    </citation>
    <scope>NUCLEOTIDE SEQUENCE [LARGE SCALE GENOMIC DNA]</scope>
    <source>
        <strain evidence="2 3">PTYR-5</strain>
    </source>
</reference>
<dbReference type="OrthoDB" id="8436440at2"/>
<feature type="transmembrane region" description="Helical" evidence="1">
    <location>
        <begin position="152"/>
        <end position="172"/>
    </location>
</feature>
<feature type="transmembrane region" description="Helical" evidence="1">
    <location>
        <begin position="101"/>
        <end position="120"/>
    </location>
</feature>